<gene>
    <name evidence="2" type="ORF">J2Z82_003152</name>
</gene>
<evidence type="ECO:0000313" key="3">
    <source>
        <dbReference type="Proteomes" id="UP001519328"/>
    </source>
</evidence>
<accession>A0ABS4HGZ2</accession>
<dbReference type="Proteomes" id="UP001519328">
    <property type="component" value="Unassembled WGS sequence"/>
</dbReference>
<protein>
    <submittedName>
        <fullName evidence="2">Uncharacterized protein</fullName>
    </submittedName>
</protein>
<keyword evidence="3" id="KW-1185">Reference proteome</keyword>
<comment type="caution">
    <text evidence="2">The sequence shown here is derived from an EMBL/GenBank/DDBJ whole genome shotgun (WGS) entry which is preliminary data.</text>
</comment>
<evidence type="ECO:0000313" key="2">
    <source>
        <dbReference type="EMBL" id="MBP1950195.1"/>
    </source>
</evidence>
<evidence type="ECO:0000256" key="1">
    <source>
        <dbReference type="SAM" id="Phobius"/>
    </source>
</evidence>
<keyword evidence="1" id="KW-1133">Transmembrane helix</keyword>
<reference evidence="2 3" key="1">
    <citation type="submission" date="2021-03" db="EMBL/GenBank/DDBJ databases">
        <title>Genomic Encyclopedia of Type Strains, Phase IV (KMG-IV): sequencing the most valuable type-strain genomes for metagenomic binning, comparative biology and taxonomic classification.</title>
        <authorList>
            <person name="Goeker M."/>
        </authorList>
    </citation>
    <scope>NUCLEOTIDE SEQUENCE [LARGE SCALE GENOMIC DNA]</scope>
    <source>
        <strain evidence="2 3">DSM 21085</strain>
    </source>
</reference>
<sequence length="51" mass="6071">MIWIYFLVAPVALIVLIAFIFDKKYNVKEVQKVDERRMDRIWAIADKSNLS</sequence>
<name>A0ABS4HGZ2_9BACI</name>
<dbReference type="EMBL" id="JAGGKK010000019">
    <property type="protein sequence ID" value="MBP1950195.1"/>
    <property type="molecule type" value="Genomic_DNA"/>
</dbReference>
<keyword evidence="1" id="KW-0812">Transmembrane</keyword>
<keyword evidence="1" id="KW-0472">Membrane</keyword>
<organism evidence="2 3">
    <name type="scientific">Virgibacillus litoralis</name>
    <dbReference type="NCBI Taxonomy" id="578221"/>
    <lineage>
        <taxon>Bacteria</taxon>
        <taxon>Bacillati</taxon>
        <taxon>Bacillota</taxon>
        <taxon>Bacilli</taxon>
        <taxon>Bacillales</taxon>
        <taxon>Bacillaceae</taxon>
        <taxon>Virgibacillus</taxon>
    </lineage>
</organism>
<proteinExistence type="predicted"/>
<feature type="transmembrane region" description="Helical" evidence="1">
    <location>
        <begin position="6"/>
        <end position="22"/>
    </location>
</feature>
<dbReference type="RefSeq" id="WP_209481630.1">
    <property type="nucleotide sequence ID" value="NZ_JAGGKK010000019.1"/>
</dbReference>